<feature type="transmembrane region" description="Helical" evidence="7">
    <location>
        <begin position="90"/>
        <end position="111"/>
    </location>
</feature>
<evidence type="ECO:0000259" key="8">
    <source>
        <dbReference type="Pfam" id="PF24801"/>
    </source>
</evidence>
<dbReference type="Pfam" id="PF24801">
    <property type="entry name" value="FNIII-A_GpJ"/>
    <property type="match status" value="1"/>
</dbReference>
<dbReference type="PANTHER" id="PTHR47970:SF12">
    <property type="entry name" value="KINESIN FAMILY MEMBER 11"/>
    <property type="match status" value="1"/>
</dbReference>
<dbReference type="GO" id="GO:0072686">
    <property type="term" value="C:mitotic spindle"/>
    <property type="evidence" value="ECO:0007669"/>
    <property type="project" value="TreeGrafter"/>
</dbReference>
<evidence type="ECO:0000256" key="2">
    <source>
        <dbReference type="ARBA" id="ARBA00022490"/>
    </source>
</evidence>
<dbReference type="STRING" id="314265.R2601_22796"/>
<dbReference type="GO" id="GO:0051231">
    <property type="term" value="P:spindle elongation"/>
    <property type="evidence" value="ECO:0007669"/>
    <property type="project" value="TreeGrafter"/>
</dbReference>
<keyword evidence="7" id="KW-0812">Transmembrane</keyword>
<evidence type="ECO:0000256" key="7">
    <source>
        <dbReference type="SAM" id="Phobius"/>
    </source>
</evidence>
<dbReference type="RefSeq" id="WP_007799808.1">
    <property type="nucleotide sequence ID" value="NZ_DS022276.1"/>
</dbReference>
<keyword evidence="7" id="KW-1133">Transmembrane helix</keyword>
<evidence type="ECO:0000256" key="5">
    <source>
        <dbReference type="SAM" id="Coils"/>
    </source>
</evidence>
<accession>Q0FLN4</accession>
<evidence type="ECO:0000313" key="10">
    <source>
        <dbReference type="Proteomes" id="UP000006230"/>
    </source>
</evidence>
<keyword evidence="7" id="KW-0472">Membrane</keyword>
<name>Q0FLN4_SALBH</name>
<organism evidence="9 10">
    <name type="scientific">Salipiger bermudensis (strain DSM 26914 / JCM 13377 / KCTC 12554 / HTCC2601)</name>
    <name type="common">Pelagibaca bermudensis</name>
    <dbReference type="NCBI Taxonomy" id="314265"/>
    <lineage>
        <taxon>Bacteria</taxon>
        <taxon>Pseudomonadati</taxon>
        <taxon>Pseudomonadota</taxon>
        <taxon>Alphaproteobacteria</taxon>
        <taxon>Rhodobacterales</taxon>
        <taxon>Roseobacteraceae</taxon>
        <taxon>Salipiger</taxon>
    </lineage>
</organism>
<dbReference type="EMBL" id="AATQ01000032">
    <property type="protein sequence ID" value="EAU45064.1"/>
    <property type="molecule type" value="Genomic_DNA"/>
</dbReference>
<keyword evidence="10" id="KW-1185">Reference proteome</keyword>
<evidence type="ECO:0000256" key="4">
    <source>
        <dbReference type="ARBA" id="ARBA00023212"/>
    </source>
</evidence>
<protein>
    <submittedName>
        <fullName evidence="9">Tail fiber protein, putative</fullName>
    </submittedName>
</protein>
<comment type="subcellular location">
    <subcellularLocation>
        <location evidence="1">Cytoplasm</location>
        <location evidence="1">Cytoskeleton</location>
    </subcellularLocation>
</comment>
<gene>
    <name evidence="9" type="ORF">R2601_22796</name>
</gene>
<keyword evidence="2" id="KW-0963">Cytoplasm</keyword>
<reference evidence="9 10" key="1">
    <citation type="journal article" date="2010" name="J. Bacteriol.">
        <title>Genome sequences of Pelagibaca bermudensis HTCC2601T and Maritimibacter alkaliphilus HTCC2654T, the type strains of two marine Roseobacter genera.</title>
        <authorList>
            <person name="Thrash J.C."/>
            <person name="Cho J.C."/>
            <person name="Ferriera S."/>
            <person name="Johnson J."/>
            <person name="Vergin K.L."/>
            <person name="Giovannoni S.J."/>
        </authorList>
    </citation>
    <scope>NUCLEOTIDE SEQUENCE [LARGE SCALE GENOMIC DNA]</scope>
    <source>
        <strain evidence="10">DSM 26914 / JCM 13377 / KCTC 12554 / HTCC2601</strain>
    </source>
</reference>
<keyword evidence="5" id="KW-0175">Coiled coil</keyword>
<dbReference type="eggNOG" id="COG4733">
    <property type="taxonomic scope" value="Bacteria"/>
</dbReference>
<dbReference type="GO" id="GO:0005876">
    <property type="term" value="C:spindle microtubule"/>
    <property type="evidence" value="ECO:0007669"/>
    <property type="project" value="TreeGrafter"/>
</dbReference>
<dbReference type="Proteomes" id="UP000006230">
    <property type="component" value="Unassembled WGS sequence"/>
</dbReference>
<dbReference type="HOGENOM" id="CLU_226418_0_0_5"/>
<dbReference type="OrthoDB" id="7349961at2"/>
<feature type="coiled-coil region" evidence="5">
    <location>
        <begin position="1165"/>
        <end position="1231"/>
    </location>
</feature>
<evidence type="ECO:0000256" key="6">
    <source>
        <dbReference type="SAM" id="MobiDB-lite"/>
    </source>
</evidence>
<proteinExistence type="predicted"/>
<keyword evidence="3" id="KW-0505">Motor protein</keyword>
<dbReference type="InterPro" id="IPR047149">
    <property type="entry name" value="KIF11-like"/>
</dbReference>
<sequence length="2913" mass="302735">MPKDLAHIEAVGQRHPLKHEMINIQMPEGCTITEIVQKLDLETERYGIPMVTMVRGGEMSVVPLNMWGKTRPKLGTDIQVTFPKRDPGSIALIASLAIPQAATAIAGSAALGLTVGSLAYSLVVAAVTIVGTLLVQALIPPAKTEGASGVQNYAITGTANAANPYGVFPTVLGRHRIYPPLTATGFSENAGQDVYYYGRMTFGYGPLALEDLRIGTTPITEFAAAEVELEFRNVDRDLTLAAMPGLAPFVVDRTGEENKPRFKLTEVGKTWTYAPRAVADQVTIEFNVSAQDKISGYTFIVEEAVAGSGTWAQVASFTLQDPVTNHDPLSGLQETRTFTSASYSDGVEREYRVTLTGSTPRTGEYTDNWLTFFSGKGVDAVTITKATATYHEVQPGWRYGTDSMFLYPEDITQDDENALPEPGAPVVRYTREASSAASVDISFSRGLYDGTDDGLESHDASFAIYYQPVAGGIVEEDWVLVASPTYEAKSTTALRYTVPMSFPEPAQYAIKIERTSGIDYSTRDQNRAWVTAIRSMTGEPLPSPEGIAEVAFKIKASDQLNGRLDSLNGIVQQLAPVWDGSAWTDPQPVRHPAWLYAQALRGPQQRRPVADSRLDLDAIKAWADQEPHWTCDYVIDTPTQTAEVLDVICAAGRARRTLSDFRWSVIRDGAAGPVRQTFTPRNSWGYKAQLAFPREIHGFRVKARSERLEWEEDEILVLKDGFTRETATELETLQLAGTVVTADDEDEGNAYRLGRYHLAVAENRPETHTFFADWEHIRVQRGDKIRLVHDVPLIGVGAARIKAITEDGSGNVATITLDELFDFERDSFRLAVRNVQAEVVFQALSPEDPRTRVWTPEVQVLAADIAVGDLVAIEETEQVSAEMLVTGIYPRKDESAKITCVDAVPAILQADTGTIPTYSPIVTNPRERADYGLPPAPVVISAYSDRTTQSIEQNGAVTPRISVQFAPVLARQNLSGAGVQMRWRESVAGAAWAYGERVDLGAQTILTGGLIEGAEYEVQVVATSATGRGRGWVSAGLVIAASDAPNPPKIDATFSATAISDESGAARRPAISLTWLPVSQGVRAVAWQVRVPGREAIAGKALDVAEGAASISAGILPLATYECRASFLTGAGAYEWGDWQTITTSDVRLGAADIANGAIDEARLSAALSARLDEAEADANQALLDAAAAAQDAAVVQGNLDQAVLDLTGDYTAAEQAADDAEAARDAAQLARDSAAAHLANAEAAQGLAEDAQQAAELAGDSAAVDAADAETARQLADSARIAAESAEGDAQAAATLSAEQYNLTVSVARGLLPSTFKDGGVYWKHSLSGDPSAGGFGNSWSFKQAADGVFVAWTSATGANRHLGPYDYVPLTEGRRYRMTITARLTGFGGADLLRMQWRGVNADFSGGSPITASNLTFPVAGEWSQGVVEFTYTGSTVYEYAHPFVYVASGDVAAGAELQVRRFLVEDVTEEYNAGQSASAAATSEAEASAYADDAGESASAAQSASVSASTSAGNASTSATDAAASESSAAGSASTAVTAADTATSAANDAGDSADAAASSASAASSSATGASQSASAANTSATNAATSAGQASTSAQQASASETNAAGSASAASSSAGVAANSASDAGDSADAASTSASAASTSASDASQSASAANTSATNAATSAGEASTSAGQASTSASNAAGSANSASNFATAAANSASDAGDSADAASSSASAASTSASGASQSASAASSSANTASTKAGEASTSASNAAASESSAAGSATAAQISETVAARTVAENAHPVGFDEDGKFFSHAITGDPALKGDLMVGFRDTDEGRAAYVAVSETGNRHCVPKYYLRTSPGRRFRLTIIARHTGAFGDQDANAPLHLQFRRISSDYTSNGDSWTTACRFSALNVFETFTAEFTDGDALSPYMCGFAFWAGGYDGTSGNVDIAYLAFEDITSEHEAAQSAAAASTSQSSAAASESAASQSASAAQTSASNASTSAGNASSSATAAANSASSAASAANSASASERIAAITQKSSGTRNLVLQPDGNDGVDLWTCGAGGPNTNASVPSAAAAGDLSIRLNDGARVDPHYRGNFNGRKWKMSAWVRTTGTAAISRFALRGSTTGGNAVNSVGAVEFPANAGWAFYEEIIEVSHDTQELAPGFDLTDGGSIVVYDVQCRDVTEEESAADSAEAASVSASSAQSYRDSASSSASSASSSANTATTRAGDALTYRNEAAASRDAAGGSADAASRDAAGGSADAAADSAVAAAVSEQTAARITAQGMGCIEDPLFALFGEAGSTWGAFVNGPTSESANEIFPSGKTLTFNRTDYTLNEGLVLTNGNGWSGPVNEPAYVVEVVFTFVGGTGLGGAGVLIDWNHDSGESRTQFSLESMINGTLRAGQVCYASKVFKRPAGFPGNFTNHDVWFMSSYSSLGARERKHLKVHRFQIRPARADETEFLEVAATVDEDTQTLATLDGKAQAAKGIAVTATSGGNSYVSEIRQTSFADPDGSGGSLIQLRADSVLVDGTLTTGKLAVGYGGNLLTNTGFWAGLRDWSMGAVGAAGAETVYAVRPKGASFAGDVYPTLFMRQQGSEASGYSDLVHSPVNDESGAGASGVPITPGQTYEASIFASMHRCSGELRIKWIDGDGNTISYTGHEDIPVGSGSSNNPNTWQRIVKRGVAPSNAARAQLHIRKLPTNAGQSDSYLFLHKPMLCETVPNATEITPYSPGGATFIDGGQLISDTVDTRHMRAGSITAASGILGEAAVQKANIGDAQVDTLQIAGNAVVVPVHAQFGSVTQISSFSTWVSGVAYVNIERVAGLPTQVSFGGQLAGIPPFVRFGDGAVAGFRVIRNGVVIAQNLAHCSGFKGSRSTFSFTVQDNDRSGGVVRYAIQAIRISSTRNDKTPQIIMPWMRATQYKR</sequence>
<evidence type="ECO:0000256" key="1">
    <source>
        <dbReference type="ARBA" id="ARBA00004245"/>
    </source>
</evidence>
<feature type="region of interest" description="Disordered" evidence="6">
    <location>
        <begin position="1669"/>
        <end position="1688"/>
    </location>
</feature>
<evidence type="ECO:0000313" key="9">
    <source>
        <dbReference type="EMBL" id="EAU45064.1"/>
    </source>
</evidence>
<keyword evidence="4" id="KW-0206">Cytoskeleton</keyword>
<evidence type="ECO:0000256" key="3">
    <source>
        <dbReference type="ARBA" id="ARBA00023175"/>
    </source>
</evidence>
<comment type="caution">
    <text evidence="9">The sequence shown here is derived from an EMBL/GenBank/DDBJ whole genome shotgun (WGS) entry which is preliminary data.</text>
</comment>
<dbReference type="NCBIfam" id="NF040662">
    <property type="entry name" value="attach_TipJ_rel"/>
    <property type="match status" value="1"/>
</dbReference>
<feature type="domain" description="Tip attachment protein J HDII-ins2" evidence="8">
    <location>
        <begin position="424"/>
        <end position="537"/>
    </location>
</feature>
<feature type="transmembrane region" description="Helical" evidence="7">
    <location>
        <begin position="118"/>
        <end position="139"/>
    </location>
</feature>
<dbReference type="InterPro" id="IPR055385">
    <property type="entry name" value="GpJ_HDII-ins2"/>
</dbReference>
<dbReference type="GO" id="GO:0008574">
    <property type="term" value="F:plus-end-directed microtubule motor activity"/>
    <property type="evidence" value="ECO:0007669"/>
    <property type="project" value="TreeGrafter"/>
</dbReference>
<dbReference type="PANTHER" id="PTHR47970">
    <property type="entry name" value="KINESIN-LIKE PROTEIN KIF11"/>
    <property type="match status" value="1"/>
</dbReference>